<feature type="transmembrane region" description="Helical" evidence="1">
    <location>
        <begin position="30"/>
        <end position="49"/>
    </location>
</feature>
<reference evidence="2 3" key="1">
    <citation type="journal article" date="2022" name="Mar. Drugs">
        <title>Bioassay-Guided Fractionation Leads to the Detection of Cholic Acid Generated by the Rare Thalassomonas sp.</title>
        <authorList>
            <person name="Pheiffer F."/>
            <person name="Schneider Y.K."/>
            <person name="Hansen E.H."/>
            <person name="Andersen J.H."/>
            <person name="Isaksson J."/>
            <person name="Busche T."/>
            <person name="R C."/>
            <person name="Kalinowski J."/>
            <person name="Zyl L.V."/>
            <person name="Trindade M."/>
        </authorList>
    </citation>
    <scope>NUCLEOTIDE SEQUENCE [LARGE SCALE GENOMIC DNA]</scope>
    <source>
        <strain evidence="2 3">A5K-61T</strain>
    </source>
</reference>
<dbReference type="EMBL" id="CP059693">
    <property type="protein sequence ID" value="WDE12805.1"/>
    <property type="molecule type" value="Genomic_DNA"/>
</dbReference>
<keyword evidence="1" id="KW-0812">Transmembrane</keyword>
<feature type="transmembrane region" description="Helical" evidence="1">
    <location>
        <begin position="55"/>
        <end position="73"/>
    </location>
</feature>
<keyword evidence="3" id="KW-1185">Reference proteome</keyword>
<name>A0ABY7VIE9_9GAMM</name>
<organism evidence="2 3">
    <name type="scientific">Thalassomonas haliotis</name>
    <dbReference type="NCBI Taxonomy" id="485448"/>
    <lineage>
        <taxon>Bacteria</taxon>
        <taxon>Pseudomonadati</taxon>
        <taxon>Pseudomonadota</taxon>
        <taxon>Gammaproteobacteria</taxon>
        <taxon>Alteromonadales</taxon>
        <taxon>Colwelliaceae</taxon>
        <taxon>Thalassomonas</taxon>
    </lineage>
</organism>
<evidence type="ECO:0000256" key="1">
    <source>
        <dbReference type="SAM" id="Phobius"/>
    </source>
</evidence>
<sequence length="175" mass="19549">MNGDSFGPWKSLVNNTSPYAIPIYAPVNRYRLYGVIGSAIVILLLPISAQTLMSAAFVIFCSLWGYACFYLGYSGKKNRLLTCSLMMSWDGYCRFDRGPLLKLAVNSRIGFAGCWLILTDELLAMPAEQSRNRAAKPVISTFFIFKSSVSVQDYARLSRVVLSLKQHQVRGRGLE</sequence>
<keyword evidence="1" id="KW-0472">Membrane</keyword>
<gene>
    <name evidence="2" type="ORF">H3N35_04865</name>
</gene>
<dbReference type="RefSeq" id="WP_274053129.1">
    <property type="nucleotide sequence ID" value="NZ_CP059693.1"/>
</dbReference>
<evidence type="ECO:0000313" key="2">
    <source>
        <dbReference type="EMBL" id="WDE12805.1"/>
    </source>
</evidence>
<proteinExistence type="predicted"/>
<protein>
    <recommendedName>
        <fullName evidence="4">RDD domain-containing protein</fullName>
    </recommendedName>
</protein>
<dbReference type="Proteomes" id="UP001215231">
    <property type="component" value="Chromosome"/>
</dbReference>
<evidence type="ECO:0000313" key="3">
    <source>
        <dbReference type="Proteomes" id="UP001215231"/>
    </source>
</evidence>
<keyword evidence="1" id="KW-1133">Transmembrane helix</keyword>
<accession>A0ABY7VIE9</accession>
<evidence type="ECO:0008006" key="4">
    <source>
        <dbReference type="Google" id="ProtNLM"/>
    </source>
</evidence>